<comment type="caution">
    <text evidence="10">Lacks conserved residue(s) required for the propagation of feature annotation.</text>
</comment>
<evidence type="ECO:0000256" key="10">
    <source>
        <dbReference type="HAMAP-Rule" id="MF_00185"/>
    </source>
</evidence>
<dbReference type="HAMAP" id="MF_00185">
    <property type="entry name" value="IPP_trans"/>
    <property type="match status" value="1"/>
</dbReference>
<comment type="catalytic activity">
    <reaction evidence="9 10 11">
        <text>adenosine(37) in tRNA + dimethylallyl diphosphate = N(6)-dimethylallyladenosine(37) in tRNA + diphosphate</text>
        <dbReference type="Rhea" id="RHEA:26482"/>
        <dbReference type="Rhea" id="RHEA-COMP:10162"/>
        <dbReference type="Rhea" id="RHEA-COMP:10375"/>
        <dbReference type="ChEBI" id="CHEBI:33019"/>
        <dbReference type="ChEBI" id="CHEBI:57623"/>
        <dbReference type="ChEBI" id="CHEBI:74411"/>
        <dbReference type="ChEBI" id="CHEBI:74415"/>
        <dbReference type="EC" id="2.5.1.75"/>
    </reaction>
</comment>
<proteinExistence type="inferred from homology"/>
<keyword evidence="5 10" id="KW-0819">tRNA processing</keyword>
<dbReference type="EC" id="2.5.1.75" evidence="10"/>
<reference evidence="14" key="1">
    <citation type="journal article" date="2020" name="mSystems">
        <title>Genome- and Community-Level Interaction Insights into Carbon Utilization and Element Cycling Functions of Hydrothermarchaeota in Hydrothermal Sediment.</title>
        <authorList>
            <person name="Zhou Z."/>
            <person name="Liu Y."/>
            <person name="Xu W."/>
            <person name="Pan J."/>
            <person name="Luo Z.H."/>
            <person name="Li M."/>
        </authorList>
    </citation>
    <scope>NUCLEOTIDE SEQUENCE [LARGE SCALE GENOMIC DNA]</scope>
    <source>
        <strain evidence="14">SpSt-902</strain>
    </source>
</reference>
<evidence type="ECO:0000256" key="6">
    <source>
        <dbReference type="ARBA" id="ARBA00022741"/>
    </source>
</evidence>
<comment type="similarity">
    <text evidence="3 10 13">Belongs to the IPP transferase family.</text>
</comment>
<evidence type="ECO:0000256" key="2">
    <source>
        <dbReference type="ARBA" id="ARBA00003213"/>
    </source>
</evidence>
<dbReference type="SUPFAM" id="SSF52540">
    <property type="entry name" value="P-loop containing nucleoside triphosphate hydrolases"/>
    <property type="match status" value="1"/>
</dbReference>
<dbReference type="Gene3D" id="3.40.50.300">
    <property type="entry name" value="P-loop containing nucleotide triphosphate hydrolases"/>
    <property type="match status" value="1"/>
</dbReference>
<evidence type="ECO:0000256" key="4">
    <source>
        <dbReference type="ARBA" id="ARBA00022679"/>
    </source>
</evidence>
<keyword evidence="4 10" id="KW-0808">Transferase</keyword>
<evidence type="ECO:0000256" key="8">
    <source>
        <dbReference type="ARBA" id="ARBA00022842"/>
    </source>
</evidence>
<evidence type="ECO:0000256" key="7">
    <source>
        <dbReference type="ARBA" id="ARBA00022840"/>
    </source>
</evidence>
<evidence type="ECO:0000256" key="5">
    <source>
        <dbReference type="ARBA" id="ARBA00022694"/>
    </source>
</evidence>
<keyword evidence="8 10" id="KW-0460">Magnesium</keyword>
<feature type="binding site" evidence="10">
    <location>
        <begin position="17"/>
        <end position="22"/>
    </location>
    <ligand>
        <name>substrate</name>
    </ligand>
</feature>
<dbReference type="GO" id="GO:0052381">
    <property type="term" value="F:tRNA dimethylallyltransferase activity"/>
    <property type="evidence" value="ECO:0007669"/>
    <property type="project" value="UniProtKB-UniRule"/>
</dbReference>
<gene>
    <name evidence="10 14" type="primary">miaA</name>
    <name evidence="14" type="ORF">ENX03_00195</name>
</gene>
<comment type="subunit">
    <text evidence="10">Monomer.</text>
</comment>
<evidence type="ECO:0000256" key="11">
    <source>
        <dbReference type="RuleBase" id="RU003783"/>
    </source>
</evidence>
<evidence type="ECO:0000313" key="14">
    <source>
        <dbReference type="EMBL" id="HFT92361.1"/>
    </source>
</evidence>
<dbReference type="NCBIfam" id="TIGR00174">
    <property type="entry name" value="miaA"/>
    <property type="match status" value="1"/>
</dbReference>
<comment type="caution">
    <text evidence="14">The sequence shown here is derived from an EMBL/GenBank/DDBJ whole genome shotgun (WGS) entry which is preliminary data.</text>
</comment>
<dbReference type="InterPro" id="IPR039657">
    <property type="entry name" value="Dimethylallyltransferase"/>
</dbReference>
<sequence length="299" mass="33808">MVPADLMHIDMVVVGPTASGKTLWAFNWALRHGAEIISADSRQIYSEMDIGTAKPSAYLRQEVTHHLLDILHPGEPYSAGQFVRDARLAIRDIRSRGKKIVLVGGTGLYIKALLFGLLDLGPEDAHARETFDREMDCKDTEALYEDLVRKDPDRADKVSSRDRYRILRALWLIHSSGMPASRLYAGQAQGNAGISYGDIVGLSPLREILYERINDRVDEMFANGWIEEVMDLQKKGYDRNAPGFRSLGYREILDYLSGLRGFPETVVLVKQKTRQFAKRQMTWFRNMAALNWISGTGET</sequence>
<accession>A0A7C3LT73</accession>
<name>A0A7C3LT73_9BACT</name>
<keyword evidence="6 10" id="KW-0547">Nucleotide-binding</keyword>
<evidence type="ECO:0000256" key="9">
    <source>
        <dbReference type="ARBA" id="ARBA00049563"/>
    </source>
</evidence>
<feature type="site" description="Interaction with substrate tRNA" evidence="10">
    <location>
        <position position="106"/>
    </location>
</feature>
<evidence type="ECO:0000256" key="12">
    <source>
        <dbReference type="RuleBase" id="RU003784"/>
    </source>
</evidence>
<dbReference type="PANTHER" id="PTHR11088">
    <property type="entry name" value="TRNA DIMETHYLALLYLTRANSFERASE"/>
    <property type="match status" value="1"/>
</dbReference>
<dbReference type="PANTHER" id="PTHR11088:SF60">
    <property type="entry name" value="TRNA DIMETHYLALLYLTRANSFERASE"/>
    <property type="match status" value="1"/>
</dbReference>
<comment type="function">
    <text evidence="2 10 12">Catalyzes the transfer of a dimethylallyl group onto the adenine at position 37 in tRNAs that read codons beginning with uridine, leading to the formation of N6-(dimethylallyl)adenosine (i(6)A).</text>
</comment>
<dbReference type="EMBL" id="DTMM01000004">
    <property type="protein sequence ID" value="HFT92361.1"/>
    <property type="molecule type" value="Genomic_DNA"/>
</dbReference>
<organism evidence="14">
    <name type="scientific">Leptospirillum ferriphilum</name>
    <dbReference type="NCBI Taxonomy" id="178606"/>
    <lineage>
        <taxon>Bacteria</taxon>
        <taxon>Pseudomonadati</taxon>
        <taxon>Nitrospirota</taxon>
        <taxon>Nitrospiria</taxon>
        <taxon>Nitrospirales</taxon>
        <taxon>Nitrospiraceae</taxon>
        <taxon>Leptospirillum</taxon>
    </lineage>
</organism>
<evidence type="ECO:0000256" key="13">
    <source>
        <dbReference type="RuleBase" id="RU003785"/>
    </source>
</evidence>
<dbReference type="Pfam" id="PF01715">
    <property type="entry name" value="IPPT"/>
    <property type="match status" value="1"/>
</dbReference>
<dbReference type="GO" id="GO:0006400">
    <property type="term" value="P:tRNA modification"/>
    <property type="evidence" value="ECO:0007669"/>
    <property type="project" value="TreeGrafter"/>
</dbReference>
<dbReference type="AlphaFoldDB" id="A0A7C3LT73"/>
<evidence type="ECO:0000256" key="3">
    <source>
        <dbReference type="ARBA" id="ARBA00005842"/>
    </source>
</evidence>
<feature type="binding site" evidence="10">
    <location>
        <begin position="15"/>
        <end position="22"/>
    </location>
    <ligand>
        <name>ATP</name>
        <dbReference type="ChEBI" id="CHEBI:30616"/>
    </ligand>
</feature>
<comment type="cofactor">
    <cofactor evidence="1 10">
        <name>Mg(2+)</name>
        <dbReference type="ChEBI" id="CHEBI:18420"/>
    </cofactor>
</comment>
<feature type="region of interest" description="Interaction with substrate tRNA" evidence="10">
    <location>
        <begin position="40"/>
        <end position="43"/>
    </location>
</feature>
<protein>
    <recommendedName>
        <fullName evidence="10">tRNA dimethylallyltransferase</fullName>
        <ecNumber evidence="10">2.5.1.75</ecNumber>
    </recommendedName>
    <alternativeName>
        <fullName evidence="10">Dimethylallyl diphosphate:tRNA dimethylallyltransferase</fullName>
        <shortName evidence="10">DMAPP:tRNA dimethylallyltransferase</shortName>
        <shortName evidence="10">DMATase</shortName>
    </alternativeName>
    <alternativeName>
        <fullName evidence="10">Isopentenyl-diphosphate:tRNA isopentenyltransferase</fullName>
        <shortName evidence="10">IPP transferase</shortName>
        <shortName evidence="10">IPPT</shortName>
        <shortName evidence="10">IPTase</shortName>
    </alternativeName>
</protein>
<dbReference type="InterPro" id="IPR018022">
    <property type="entry name" value="IPT"/>
</dbReference>
<dbReference type="GO" id="GO:0005524">
    <property type="term" value="F:ATP binding"/>
    <property type="evidence" value="ECO:0007669"/>
    <property type="project" value="UniProtKB-UniRule"/>
</dbReference>
<keyword evidence="7 10" id="KW-0067">ATP-binding</keyword>
<dbReference type="Gene3D" id="1.10.20.140">
    <property type="match status" value="1"/>
</dbReference>
<evidence type="ECO:0000256" key="1">
    <source>
        <dbReference type="ARBA" id="ARBA00001946"/>
    </source>
</evidence>
<dbReference type="InterPro" id="IPR027417">
    <property type="entry name" value="P-loop_NTPase"/>
</dbReference>
<feature type="site" description="Interaction with substrate tRNA" evidence="10">
    <location>
        <position position="128"/>
    </location>
</feature>